<keyword evidence="10" id="KW-1185">Reference proteome</keyword>
<evidence type="ECO:0000256" key="5">
    <source>
        <dbReference type="ARBA" id="ARBA00022840"/>
    </source>
</evidence>
<evidence type="ECO:0000256" key="1">
    <source>
        <dbReference type="ARBA" id="ARBA00012552"/>
    </source>
</evidence>
<dbReference type="InterPro" id="IPR014014">
    <property type="entry name" value="RNA_helicase_DEAD_Q_motif"/>
</dbReference>
<dbReference type="GO" id="GO:0003676">
    <property type="term" value="F:nucleic acid binding"/>
    <property type="evidence" value="ECO:0007669"/>
    <property type="project" value="InterPro"/>
</dbReference>
<dbReference type="AlphaFoldDB" id="A0A4Y2KJQ5"/>
<dbReference type="Gene3D" id="3.40.50.300">
    <property type="entry name" value="P-loop containing nucleotide triphosphate hydrolases"/>
    <property type="match status" value="1"/>
</dbReference>
<dbReference type="OrthoDB" id="10261375at2759"/>
<evidence type="ECO:0000256" key="2">
    <source>
        <dbReference type="ARBA" id="ARBA00022741"/>
    </source>
</evidence>
<evidence type="ECO:0000256" key="6">
    <source>
        <dbReference type="PROSITE-ProRule" id="PRU00552"/>
    </source>
</evidence>
<dbReference type="InterPro" id="IPR014001">
    <property type="entry name" value="Helicase_ATP-bd"/>
</dbReference>
<dbReference type="PANTHER" id="PTHR47959:SF8">
    <property type="entry name" value="RNA HELICASE"/>
    <property type="match status" value="1"/>
</dbReference>
<dbReference type="GO" id="GO:0016787">
    <property type="term" value="F:hydrolase activity"/>
    <property type="evidence" value="ECO:0007669"/>
    <property type="project" value="UniProtKB-KW"/>
</dbReference>
<accession>A0A4Y2KJQ5</accession>
<evidence type="ECO:0000313" key="10">
    <source>
        <dbReference type="Proteomes" id="UP000499080"/>
    </source>
</evidence>
<dbReference type="InterPro" id="IPR027417">
    <property type="entry name" value="P-loop_NTPase"/>
</dbReference>
<keyword evidence="3" id="KW-0378">Hydrolase</keyword>
<dbReference type="GO" id="GO:0003724">
    <property type="term" value="F:RNA helicase activity"/>
    <property type="evidence" value="ECO:0007669"/>
    <property type="project" value="UniProtKB-EC"/>
</dbReference>
<feature type="domain" description="Helicase ATP-binding" evidence="7">
    <location>
        <begin position="66"/>
        <end position="122"/>
    </location>
</feature>
<keyword evidence="2" id="KW-0547">Nucleotide-binding</keyword>
<organism evidence="9 10">
    <name type="scientific">Araneus ventricosus</name>
    <name type="common">Orbweaver spider</name>
    <name type="synonym">Epeira ventricosa</name>
    <dbReference type="NCBI Taxonomy" id="182803"/>
    <lineage>
        <taxon>Eukaryota</taxon>
        <taxon>Metazoa</taxon>
        <taxon>Ecdysozoa</taxon>
        <taxon>Arthropoda</taxon>
        <taxon>Chelicerata</taxon>
        <taxon>Arachnida</taxon>
        <taxon>Araneae</taxon>
        <taxon>Araneomorphae</taxon>
        <taxon>Entelegynae</taxon>
        <taxon>Araneoidea</taxon>
        <taxon>Araneidae</taxon>
        <taxon>Araneus</taxon>
    </lineage>
</organism>
<feature type="short sequence motif" description="Q motif" evidence="6">
    <location>
        <begin position="35"/>
        <end position="63"/>
    </location>
</feature>
<protein>
    <recommendedName>
        <fullName evidence="1">RNA helicase</fullName>
        <ecNumber evidence="1">3.6.4.13</ecNumber>
    </recommendedName>
</protein>
<dbReference type="Proteomes" id="UP000499080">
    <property type="component" value="Unassembled WGS sequence"/>
</dbReference>
<dbReference type="Pfam" id="PF00270">
    <property type="entry name" value="DEAD"/>
    <property type="match status" value="1"/>
</dbReference>
<keyword evidence="4 9" id="KW-0347">Helicase</keyword>
<dbReference type="PROSITE" id="PS51192">
    <property type="entry name" value="HELICASE_ATP_BIND_1"/>
    <property type="match status" value="1"/>
</dbReference>
<dbReference type="PROSITE" id="PS51195">
    <property type="entry name" value="Q_MOTIF"/>
    <property type="match status" value="1"/>
</dbReference>
<evidence type="ECO:0000256" key="4">
    <source>
        <dbReference type="ARBA" id="ARBA00022806"/>
    </source>
</evidence>
<dbReference type="EC" id="3.6.4.13" evidence="1"/>
<evidence type="ECO:0000256" key="3">
    <source>
        <dbReference type="ARBA" id="ARBA00022801"/>
    </source>
</evidence>
<gene>
    <name evidence="9" type="primary">DDX54_1</name>
    <name evidence="9" type="ORF">AVEN_102786_1</name>
</gene>
<evidence type="ECO:0000259" key="7">
    <source>
        <dbReference type="PROSITE" id="PS51192"/>
    </source>
</evidence>
<comment type="caution">
    <text evidence="9">The sequence shown here is derived from an EMBL/GenBank/DDBJ whole genome shotgun (WGS) entry which is preliminary data.</text>
</comment>
<dbReference type="GO" id="GO:0005829">
    <property type="term" value="C:cytosol"/>
    <property type="evidence" value="ECO:0007669"/>
    <property type="project" value="TreeGrafter"/>
</dbReference>
<evidence type="ECO:0000259" key="8">
    <source>
        <dbReference type="PROSITE" id="PS51195"/>
    </source>
</evidence>
<dbReference type="SUPFAM" id="SSF52540">
    <property type="entry name" value="P-loop containing nucleoside triphosphate hydrolases"/>
    <property type="match status" value="1"/>
</dbReference>
<dbReference type="PANTHER" id="PTHR47959">
    <property type="entry name" value="ATP-DEPENDENT RNA HELICASE RHLE-RELATED"/>
    <property type="match status" value="1"/>
</dbReference>
<dbReference type="InterPro" id="IPR050079">
    <property type="entry name" value="DEAD_box_RNA_helicase"/>
</dbReference>
<sequence length="122" mass="13708">MMKVDVFKMRNYKRVKMDISQLIPQDNEKKKKKSGGFQSLNLSKNVLRAVLKKGYKVPTPIQRKAIPVIMEGKNVVAMARTGSGKTAAFLIPMLERLKTRIPKSGARALIFSPTRELAYADS</sequence>
<keyword evidence="5" id="KW-0067">ATP-binding</keyword>
<evidence type="ECO:0000313" key="9">
    <source>
        <dbReference type="EMBL" id="GBN01653.1"/>
    </source>
</evidence>
<dbReference type="GO" id="GO:0005524">
    <property type="term" value="F:ATP binding"/>
    <property type="evidence" value="ECO:0007669"/>
    <property type="project" value="UniProtKB-KW"/>
</dbReference>
<proteinExistence type="predicted"/>
<dbReference type="EMBL" id="BGPR01004636">
    <property type="protein sequence ID" value="GBN01653.1"/>
    <property type="molecule type" value="Genomic_DNA"/>
</dbReference>
<name>A0A4Y2KJQ5_ARAVE</name>
<feature type="domain" description="DEAD-box RNA helicase Q" evidence="8">
    <location>
        <begin position="35"/>
        <end position="63"/>
    </location>
</feature>
<reference evidence="9 10" key="1">
    <citation type="journal article" date="2019" name="Sci. Rep.">
        <title>Orb-weaving spider Araneus ventricosus genome elucidates the spidroin gene catalogue.</title>
        <authorList>
            <person name="Kono N."/>
            <person name="Nakamura H."/>
            <person name="Ohtoshi R."/>
            <person name="Moran D.A.P."/>
            <person name="Shinohara A."/>
            <person name="Yoshida Y."/>
            <person name="Fujiwara M."/>
            <person name="Mori M."/>
            <person name="Tomita M."/>
            <person name="Arakawa K."/>
        </authorList>
    </citation>
    <scope>NUCLEOTIDE SEQUENCE [LARGE SCALE GENOMIC DNA]</scope>
</reference>
<dbReference type="InterPro" id="IPR011545">
    <property type="entry name" value="DEAD/DEAH_box_helicase_dom"/>
</dbReference>